<dbReference type="Proteomes" id="UP000762676">
    <property type="component" value="Unassembled WGS sequence"/>
</dbReference>
<evidence type="ECO:0000313" key="2">
    <source>
        <dbReference type="EMBL" id="GFR65812.1"/>
    </source>
</evidence>
<protein>
    <submittedName>
        <fullName evidence="2">Uncharacterized protein</fullName>
    </submittedName>
</protein>
<sequence length="59" mass="6381">MRATSSSISCPVKPRVVVSDFTTVVALVQSLLRRSPKGEKFRRSSITPCSSAMAATEPR</sequence>
<proteinExistence type="predicted"/>
<dbReference type="AlphaFoldDB" id="A0AAV4EXD1"/>
<comment type="caution">
    <text evidence="2">The sequence shown here is derived from an EMBL/GenBank/DDBJ whole genome shotgun (WGS) entry which is preliminary data.</text>
</comment>
<keyword evidence="3" id="KW-1185">Reference proteome</keyword>
<organism evidence="2 3">
    <name type="scientific">Elysia marginata</name>
    <dbReference type="NCBI Taxonomy" id="1093978"/>
    <lineage>
        <taxon>Eukaryota</taxon>
        <taxon>Metazoa</taxon>
        <taxon>Spiralia</taxon>
        <taxon>Lophotrochozoa</taxon>
        <taxon>Mollusca</taxon>
        <taxon>Gastropoda</taxon>
        <taxon>Heterobranchia</taxon>
        <taxon>Euthyneura</taxon>
        <taxon>Panpulmonata</taxon>
        <taxon>Sacoglossa</taxon>
        <taxon>Placobranchoidea</taxon>
        <taxon>Plakobranchidae</taxon>
        <taxon>Elysia</taxon>
    </lineage>
</organism>
<gene>
    <name evidence="2" type="ORF">ElyMa_003669200</name>
</gene>
<evidence type="ECO:0000256" key="1">
    <source>
        <dbReference type="SAM" id="MobiDB-lite"/>
    </source>
</evidence>
<reference evidence="2 3" key="1">
    <citation type="journal article" date="2021" name="Elife">
        <title>Chloroplast acquisition without the gene transfer in kleptoplastic sea slugs, Plakobranchus ocellatus.</title>
        <authorList>
            <person name="Maeda T."/>
            <person name="Takahashi S."/>
            <person name="Yoshida T."/>
            <person name="Shimamura S."/>
            <person name="Takaki Y."/>
            <person name="Nagai Y."/>
            <person name="Toyoda A."/>
            <person name="Suzuki Y."/>
            <person name="Arimoto A."/>
            <person name="Ishii H."/>
            <person name="Satoh N."/>
            <person name="Nishiyama T."/>
            <person name="Hasebe M."/>
            <person name="Maruyama T."/>
            <person name="Minagawa J."/>
            <person name="Obokata J."/>
            <person name="Shigenobu S."/>
        </authorList>
    </citation>
    <scope>NUCLEOTIDE SEQUENCE [LARGE SCALE GENOMIC DNA]</scope>
</reference>
<feature type="region of interest" description="Disordered" evidence="1">
    <location>
        <begin position="39"/>
        <end position="59"/>
    </location>
</feature>
<name>A0AAV4EXD1_9GAST</name>
<dbReference type="EMBL" id="BMAT01007505">
    <property type="protein sequence ID" value="GFR65812.1"/>
    <property type="molecule type" value="Genomic_DNA"/>
</dbReference>
<evidence type="ECO:0000313" key="3">
    <source>
        <dbReference type="Proteomes" id="UP000762676"/>
    </source>
</evidence>
<accession>A0AAV4EXD1</accession>